<gene>
    <name evidence="2" type="ORF">F7D09_0436</name>
</gene>
<keyword evidence="1" id="KW-1133">Transmembrane helix</keyword>
<organism evidence="2 3">
    <name type="scientific">Bifidobacterium leontopitheci</name>
    <dbReference type="NCBI Taxonomy" id="2650774"/>
    <lineage>
        <taxon>Bacteria</taxon>
        <taxon>Bacillati</taxon>
        <taxon>Actinomycetota</taxon>
        <taxon>Actinomycetes</taxon>
        <taxon>Bifidobacteriales</taxon>
        <taxon>Bifidobacteriaceae</taxon>
        <taxon>Bifidobacterium</taxon>
    </lineage>
</organism>
<comment type="caution">
    <text evidence="2">The sequence shown here is derived from an EMBL/GenBank/DDBJ whole genome shotgun (WGS) entry which is preliminary data.</text>
</comment>
<name>A0A6I1GHF2_9BIFI</name>
<evidence type="ECO:0000313" key="2">
    <source>
        <dbReference type="EMBL" id="KAB7791080.1"/>
    </source>
</evidence>
<dbReference type="RefSeq" id="WP_152233808.1">
    <property type="nucleotide sequence ID" value="NZ_JBHSKZ010000003.1"/>
</dbReference>
<feature type="transmembrane region" description="Helical" evidence="1">
    <location>
        <begin position="67"/>
        <end position="87"/>
    </location>
</feature>
<evidence type="ECO:0000256" key="1">
    <source>
        <dbReference type="SAM" id="Phobius"/>
    </source>
</evidence>
<dbReference type="EMBL" id="WBVT01000004">
    <property type="protein sequence ID" value="KAB7791080.1"/>
    <property type="molecule type" value="Genomic_DNA"/>
</dbReference>
<dbReference type="Proteomes" id="UP000441772">
    <property type="component" value="Unassembled WGS sequence"/>
</dbReference>
<feature type="transmembrane region" description="Helical" evidence="1">
    <location>
        <begin position="113"/>
        <end position="132"/>
    </location>
</feature>
<protein>
    <submittedName>
        <fullName evidence="2">Uncharacterized protein</fullName>
    </submittedName>
</protein>
<dbReference type="AlphaFoldDB" id="A0A6I1GHF2"/>
<keyword evidence="1" id="KW-0812">Transmembrane</keyword>
<accession>A0A6I1GHF2</accession>
<proteinExistence type="predicted"/>
<keyword evidence="3" id="KW-1185">Reference proteome</keyword>
<evidence type="ECO:0000313" key="3">
    <source>
        <dbReference type="Proteomes" id="UP000441772"/>
    </source>
</evidence>
<feature type="transmembrane region" description="Helical" evidence="1">
    <location>
        <begin position="34"/>
        <end position="61"/>
    </location>
</feature>
<reference evidence="2 3" key="1">
    <citation type="submission" date="2019-09" db="EMBL/GenBank/DDBJ databases">
        <title>Characterization of the phylogenetic diversity of two novel species belonging to the genus Bifidobacterium: Bifidobacterium cebidarum sp. nov. and Bifidobacterium leontopitheci sp. nov.</title>
        <authorList>
            <person name="Lugli G.A."/>
            <person name="Duranti S."/>
            <person name="Milani C."/>
            <person name="Turroni F."/>
            <person name="Ventura M."/>
        </authorList>
    </citation>
    <scope>NUCLEOTIDE SEQUENCE [LARGE SCALE GENOMIC DNA]</scope>
    <source>
        <strain evidence="2 3">LMG 31471</strain>
    </source>
</reference>
<sequence length="134" mass="15125">MQAFGRMLHTLRKHVNGFLDRAAERVDHARLTGLLGLLTPAALIAWMVVALPACAWMAVIFQWTWPLWWLICAVLVTVTRRAASLMADRHRLGRSLHDAACRQLARRMRRPDLTLMLIADLPFMALMAIGLGSQ</sequence>
<keyword evidence="1" id="KW-0472">Membrane</keyword>